<dbReference type="OrthoDB" id="6382212at2"/>
<proteinExistence type="predicted"/>
<keyword evidence="3" id="KW-1185">Reference proteome</keyword>
<name>A0A2A5T3X6_9GAMM</name>
<evidence type="ECO:0000313" key="2">
    <source>
        <dbReference type="EMBL" id="PCS22867.1"/>
    </source>
</evidence>
<dbReference type="InterPro" id="IPR025668">
    <property type="entry name" value="Tnp_DDE_dom"/>
</dbReference>
<dbReference type="Proteomes" id="UP000219020">
    <property type="component" value="Unassembled WGS sequence"/>
</dbReference>
<dbReference type="RefSeq" id="WP_097356353.1">
    <property type="nucleotide sequence ID" value="NZ_CAWNJE010000031.1"/>
</dbReference>
<accession>A0A2A5T3X6</accession>
<protein>
    <submittedName>
        <fullName evidence="2">Mobile element protein</fullName>
    </submittedName>
</protein>
<comment type="caution">
    <text evidence="2">The sequence shown here is derived from an EMBL/GenBank/DDBJ whole genome shotgun (WGS) entry which is preliminary data.</text>
</comment>
<dbReference type="GeneID" id="95972574"/>
<evidence type="ECO:0000313" key="3">
    <source>
        <dbReference type="Proteomes" id="UP000219020"/>
    </source>
</evidence>
<dbReference type="AlphaFoldDB" id="A0A2A5T3X6"/>
<feature type="domain" description="Transposase DDE" evidence="1">
    <location>
        <begin position="1"/>
        <end position="47"/>
    </location>
</feature>
<evidence type="ECO:0000259" key="1">
    <source>
        <dbReference type="Pfam" id="PF13737"/>
    </source>
</evidence>
<dbReference type="EMBL" id="NBYY01000013">
    <property type="protein sequence ID" value="PCS22867.1"/>
    <property type="molecule type" value="Genomic_DNA"/>
</dbReference>
<gene>
    <name evidence="2" type="ORF">BTN49_1422</name>
</gene>
<organism evidence="2 3">
    <name type="scientific">Candidatus Enterovibrio escicola</name>
    <dbReference type="NCBI Taxonomy" id="1927127"/>
    <lineage>
        <taxon>Bacteria</taxon>
        <taxon>Pseudomonadati</taxon>
        <taxon>Pseudomonadota</taxon>
        <taxon>Gammaproteobacteria</taxon>
        <taxon>Vibrionales</taxon>
        <taxon>Vibrionaceae</taxon>
        <taxon>Enterovibrio</taxon>
    </lineage>
</organism>
<sequence>MMKGIFKLLLHGLKGFLNSVFTLMNVPPKSPIYICISKRSKTVKIKYRLTSR</sequence>
<dbReference type="Pfam" id="PF13737">
    <property type="entry name" value="DDE_Tnp_1_5"/>
    <property type="match status" value="1"/>
</dbReference>
<reference evidence="3" key="1">
    <citation type="submission" date="2017-04" db="EMBL/GenBank/DDBJ databases">
        <title>Genome evolution of the luminous symbionts of deep sea anglerfish.</title>
        <authorList>
            <person name="Hendry T.A."/>
        </authorList>
    </citation>
    <scope>NUCLEOTIDE SEQUENCE [LARGE SCALE GENOMIC DNA]</scope>
</reference>